<dbReference type="Gene3D" id="3.60.20.30">
    <property type="entry name" value="(Glycosyl)asparaginase"/>
    <property type="match status" value="1"/>
</dbReference>
<dbReference type="EMBL" id="JAYKXP010000010">
    <property type="protein sequence ID" value="KAK7053460.1"/>
    <property type="molecule type" value="Genomic_DNA"/>
</dbReference>
<evidence type="ECO:0000256" key="2">
    <source>
        <dbReference type="PIRSR" id="PIRSR600246-3"/>
    </source>
</evidence>
<evidence type="ECO:0000313" key="4">
    <source>
        <dbReference type="Proteomes" id="UP001383192"/>
    </source>
</evidence>
<evidence type="ECO:0000256" key="1">
    <source>
        <dbReference type="PIRSR" id="PIRSR600246-1"/>
    </source>
</evidence>
<dbReference type="Proteomes" id="UP001383192">
    <property type="component" value="Unassembled WGS sequence"/>
</dbReference>
<dbReference type="AlphaFoldDB" id="A0AAW0DPK1"/>
<dbReference type="InterPro" id="IPR000246">
    <property type="entry name" value="Peptidase_T2"/>
</dbReference>
<keyword evidence="4" id="KW-1185">Reference proteome</keyword>
<protein>
    <recommendedName>
        <fullName evidence="5">N-terminal nucleophile aminohydrolase</fullName>
    </recommendedName>
</protein>
<accession>A0AAW0DPK1</accession>
<organism evidence="3 4">
    <name type="scientific">Paramarasmius palmivorus</name>
    <dbReference type="NCBI Taxonomy" id="297713"/>
    <lineage>
        <taxon>Eukaryota</taxon>
        <taxon>Fungi</taxon>
        <taxon>Dikarya</taxon>
        <taxon>Basidiomycota</taxon>
        <taxon>Agaricomycotina</taxon>
        <taxon>Agaricomycetes</taxon>
        <taxon>Agaricomycetidae</taxon>
        <taxon>Agaricales</taxon>
        <taxon>Marasmiineae</taxon>
        <taxon>Marasmiaceae</taxon>
        <taxon>Paramarasmius</taxon>
    </lineage>
</organism>
<evidence type="ECO:0008006" key="5">
    <source>
        <dbReference type="Google" id="ProtNLM"/>
    </source>
</evidence>
<dbReference type="PANTHER" id="PTHR10188">
    <property type="entry name" value="L-ASPARAGINASE"/>
    <property type="match status" value="1"/>
</dbReference>
<dbReference type="InterPro" id="IPR029055">
    <property type="entry name" value="Ntn_hydrolases_N"/>
</dbReference>
<gene>
    <name evidence="3" type="ORF">VNI00_004086</name>
</gene>
<dbReference type="CDD" id="cd04514">
    <property type="entry name" value="Taspase1_like"/>
    <property type="match status" value="1"/>
</dbReference>
<proteinExistence type="predicted"/>
<dbReference type="GO" id="GO:0005737">
    <property type="term" value="C:cytoplasm"/>
    <property type="evidence" value="ECO:0007669"/>
    <property type="project" value="TreeGrafter"/>
</dbReference>
<name>A0AAW0DPK1_9AGAR</name>
<dbReference type="Pfam" id="PF01112">
    <property type="entry name" value="Asparaginase_2"/>
    <property type="match status" value="1"/>
</dbReference>
<dbReference type="GO" id="GO:0004298">
    <property type="term" value="F:threonine-type endopeptidase activity"/>
    <property type="evidence" value="ECO:0007669"/>
    <property type="project" value="InterPro"/>
</dbReference>
<dbReference type="SUPFAM" id="SSF56235">
    <property type="entry name" value="N-terminal nucleophile aminohydrolases (Ntn hydrolases)"/>
    <property type="match status" value="1"/>
</dbReference>
<feature type="site" description="Cleavage; by autolysis" evidence="2">
    <location>
        <begin position="172"/>
        <end position="173"/>
    </location>
</feature>
<dbReference type="InterPro" id="IPR037464">
    <property type="entry name" value="Taspase1"/>
</dbReference>
<dbReference type="GO" id="GO:0051604">
    <property type="term" value="P:protein maturation"/>
    <property type="evidence" value="ECO:0007669"/>
    <property type="project" value="TreeGrafter"/>
</dbReference>
<evidence type="ECO:0000313" key="3">
    <source>
        <dbReference type="EMBL" id="KAK7053460.1"/>
    </source>
</evidence>
<comment type="caution">
    <text evidence="3">The sequence shown here is derived from an EMBL/GenBank/DDBJ whole genome shotgun (WGS) entry which is preliminary data.</text>
</comment>
<dbReference type="PANTHER" id="PTHR10188:SF8">
    <property type="entry name" value="THREONINE ASPARTASE 1"/>
    <property type="match status" value="1"/>
</dbReference>
<reference evidence="3 4" key="1">
    <citation type="submission" date="2024-01" db="EMBL/GenBank/DDBJ databases">
        <title>A draft genome for a cacao thread blight-causing isolate of Paramarasmius palmivorus.</title>
        <authorList>
            <person name="Baruah I.K."/>
            <person name="Bukari Y."/>
            <person name="Amoako-Attah I."/>
            <person name="Meinhardt L.W."/>
            <person name="Bailey B.A."/>
            <person name="Cohen S.P."/>
        </authorList>
    </citation>
    <scope>NUCLEOTIDE SEQUENCE [LARGE SCALE GENOMIC DNA]</scope>
    <source>
        <strain evidence="3 4">GH-12</strain>
    </source>
</reference>
<feature type="active site" description="Nucleophile" evidence="1">
    <location>
        <position position="173"/>
    </location>
</feature>
<sequence>MSFIAVHGGAGFHSVADEALLKQSMRRACRKALEAQCALDMVEHAVVELEDDELFNAAYGSNLTLDGTTECDASVMDGKQGFGGVGSVSGIKNPIRLARAVLDYSRTTDPLGRIPPLVLVSEGAKSFALRYFGPENPILVPPGSLVSPKAKENWSRWKERHERPDNSNNIQDTVGSVAFLGRNSAAGVSSGGLLLKLPGRIGEASIFGSGCWVEETERCLIAVSVTGAGEYITRASLARTLAKAIISNPIEEDPHDTIHRIFKEEFWEPTRRLGELHPNAGILLLLREEDIVRLWCAFTTRSMAIAFMSTTNSNSKPKAFVLRQPKPSNPDELPLFITAFTL</sequence>